<feature type="transmembrane region" description="Helical" evidence="11">
    <location>
        <begin position="277"/>
        <end position="296"/>
    </location>
</feature>
<dbReference type="EMBL" id="OZ034813">
    <property type="protein sequence ID" value="CAL1356960.1"/>
    <property type="molecule type" value="Genomic_DNA"/>
</dbReference>
<dbReference type="GO" id="GO:0009734">
    <property type="term" value="P:auxin-activated signaling pathway"/>
    <property type="evidence" value="ECO:0007669"/>
    <property type="project" value="UniProtKB-KW"/>
</dbReference>
<protein>
    <recommendedName>
        <fullName evidence="12">Amino acid transporter transmembrane domain-containing protein</fullName>
    </recommendedName>
</protein>
<keyword evidence="7 11" id="KW-1133">Transmembrane helix</keyword>
<keyword evidence="14" id="KW-1185">Reference proteome</keyword>
<gene>
    <name evidence="13" type="ORF">LTRI10_LOCUS4624</name>
</gene>
<keyword evidence="3" id="KW-0813">Transport</keyword>
<dbReference type="Proteomes" id="UP001497516">
    <property type="component" value="Chromosome 1"/>
</dbReference>
<evidence type="ECO:0000256" key="7">
    <source>
        <dbReference type="ARBA" id="ARBA00022989"/>
    </source>
</evidence>
<evidence type="ECO:0000313" key="14">
    <source>
        <dbReference type="Proteomes" id="UP001497516"/>
    </source>
</evidence>
<comment type="function">
    <text evidence="10">Carrier protein involved in proton-driven auxin influx. Mediates the formation of auxin gradient from developing leaves (site of auxin biosynthesis) to tips by contributing to the loading of auxin in vascular tissues and facilitating acropetal (base to tip) auxin transport within inner tissues of the root apex, and basipetal (tip to base) auxin transport within outer tissues of the root apex. May be involved in lateral roots and nodules formation.</text>
</comment>
<evidence type="ECO:0000256" key="4">
    <source>
        <dbReference type="ARBA" id="ARBA00022692"/>
    </source>
</evidence>
<evidence type="ECO:0000256" key="2">
    <source>
        <dbReference type="ARBA" id="ARBA00005590"/>
    </source>
</evidence>
<reference evidence="13 14" key="1">
    <citation type="submission" date="2024-04" db="EMBL/GenBank/DDBJ databases">
        <authorList>
            <person name="Fracassetti M."/>
        </authorList>
    </citation>
    <scope>NUCLEOTIDE SEQUENCE [LARGE SCALE GENOMIC DNA]</scope>
</reference>
<dbReference type="InterPro" id="IPR013057">
    <property type="entry name" value="AA_transpt_TM"/>
</dbReference>
<dbReference type="GO" id="GO:0015293">
    <property type="term" value="F:symporter activity"/>
    <property type="evidence" value="ECO:0007669"/>
    <property type="project" value="UniProtKB-KW"/>
</dbReference>
<dbReference type="AlphaFoldDB" id="A0AAV2CMH7"/>
<feature type="transmembrane region" description="Helical" evidence="11">
    <location>
        <begin position="316"/>
        <end position="337"/>
    </location>
</feature>
<feature type="transmembrane region" description="Helical" evidence="11">
    <location>
        <begin position="59"/>
        <end position="81"/>
    </location>
</feature>
<feature type="transmembrane region" description="Helical" evidence="11">
    <location>
        <begin position="441"/>
        <end position="464"/>
    </location>
</feature>
<organism evidence="13 14">
    <name type="scientific">Linum trigynum</name>
    <dbReference type="NCBI Taxonomy" id="586398"/>
    <lineage>
        <taxon>Eukaryota</taxon>
        <taxon>Viridiplantae</taxon>
        <taxon>Streptophyta</taxon>
        <taxon>Embryophyta</taxon>
        <taxon>Tracheophyta</taxon>
        <taxon>Spermatophyta</taxon>
        <taxon>Magnoliopsida</taxon>
        <taxon>eudicotyledons</taxon>
        <taxon>Gunneridae</taxon>
        <taxon>Pentapetalae</taxon>
        <taxon>rosids</taxon>
        <taxon>fabids</taxon>
        <taxon>Malpighiales</taxon>
        <taxon>Linaceae</taxon>
        <taxon>Linum</taxon>
    </lineage>
</organism>
<name>A0AAV2CMH7_9ROSI</name>
<dbReference type="PANTHER" id="PTHR48017">
    <property type="entry name" value="OS05G0424000 PROTEIN-RELATED"/>
    <property type="match status" value="1"/>
</dbReference>
<evidence type="ECO:0000256" key="5">
    <source>
        <dbReference type="ARBA" id="ARBA00022847"/>
    </source>
</evidence>
<keyword evidence="6" id="KW-0029">Amino-acid transport</keyword>
<keyword evidence="4 11" id="KW-0812">Transmembrane</keyword>
<feature type="transmembrane region" description="Helical" evidence="11">
    <location>
        <begin position="119"/>
        <end position="140"/>
    </location>
</feature>
<comment type="similarity">
    <text evidence="2">Belongs to the amino acid/polyamine transporter 2 family. Amino acid/auxin permease (AAAP) (TC 2.A.18.1) subfamily.</text>
</comment>
<evidence type="ECO:0000256" key="6">
    <source>
        <dbReference type="ARBA" id="ARBA00022970"/>
    </source>
</evidence>
<feature type="transmembrane region" description="Helical" evidence="11">
    <location>
        <begin position="183"/>
        <end position="209"/>
    </location>
</feature>
<evidence type="ECO:0000256" key="10">
    <source>
        <dbReference type="ARBA" id="ARBA00045588"/>
    </source>
</evidence>
<evidence type="ECO:0000259" key="12">
    <source>
        <dbReference type="Pfam" id="PF01490"/>
    </source>
</evidence>
<evidence type="ECO:0000256" key="1">
    <source>
        <dbReference type="ARBA" id="ARBA00004127"/>
    </source>
</evidence>
<dbReference type="GO" id="GO:0006865">
    <property type="term" value="P:amino acid transport"/>
    <property type="evidence" value="ECO:0007669"/>
    <property type="project" value="UniProtKB-KW"/>
</dbReference>
<dbReference type="Pfam" id="PF01490">
    <property type="entry name" value="Aa_trans"/>
    <property type="match status" value="1"/>
</dbReference>
<dbReference type="GO" id="GO:0012505">
    <property type="term" value="C:endomembrane system"/>
    <property type="evidence" value="ECO:0007669"/>
    <property type="project" value="UniProtKB-SubCell"/>
</dbReference>
<evidence type="ECO:0000256" key="8">
    <source>
        <dbReference type="ARBA" id="ARBA00023136"/>
    </source>
</evidence>
<keyword evidence="9" id="KW-0927">Auxin signaling pathway</keyword>
<accession>A0AAV2CMH7</accession>
<sequence>MVVESLSPIKNFEIDTYDTDDDGRPRRKGTMVTASAHIITSVIGSGVLSLAWATAQLGWVAGPIVLFGFAAITWYTACLLCDCYRCPGPNFGTRTYNYSGAVKAHLGGMRSKFCGVVQFIYLLGTAIGYTIATPISMAAITRSNCFHKEGHGAGCHTSNNKFVIIFGIIQIFLSQLPDFHNLAFISVVAAVMSFAYSTIGLGLCVATIIKNHNIENTGLIGVKIGEGGLTKSMKVFSVLQAIGDIAFAYSYAPILLEIEDTLKSSPPENEVMKKASMMGIAVTTVFYGLCGLLGYAAFGNEAPGNLLTGFGFYDPFWLVDIANLFVVIHLIGAYQVFIQPTFQIVEEWCKRKWPQNGFIGNEYPVKLCAGIGDFRLNAFRLVWRTTYVAATCVVGMLFPFFNSVLGLLGALAFWPLTLYFPTEMYKKQAGVERFSAAWMRVTVLSVVCLVVSILCAIGSFDGIITSLEKYKPFKFET</sequence>
<evidence type="ECO:0000256" key="9">
    <source>
        <dbReference type="ARBA" id="ARBA00023294"/>
    </source>
</evidence>
<evidence type="ECO:0000256" key="11">
    <source>
        <dbReference type="SAM" id="Phobius"/>
    </source>
</evidence>
<evidence type="ECO:0000256" key="3">
    <source>
        <dbReference type="ARBA" id="ARBA00022448"/>
    </source>
</evidence>
<keyword evidence="8 11" id="KW-0472">Membrane</keyword>
<feature type="transmembrane region" description="Helical" evidence="11">
    <location>
        <begin position="34"/>
        <end position="53"/>
    </location>
</feature>
<comment type="subcellular location">
    <subcellularLocation>
        <location evidence="1">Endomembrane system</location>
        <topology evidence="1">Multi-pass membrane protein</topology>
    </subcellularLocation>
</comment>
<dbReference type="PROSITE" id="PS50007">
    <property type="entry name" value="PIPLC_X_DOMAIN"/>
    <property type="match status" value="1"/>
</dbReference>
<feature type="transmembrane region" description="Helical" evidence="11">
    <location>
        <begin position="404"/>
        <end position="420"/>
    </location>
</feature>
<keyword evidence="5" id="KW-0769">Symport</keyword>
<feature type="domain" description="Amino acid transporter transmembrane" evidence="12">
    <location>
        <begin position="27"/>
        <end position="464"/>
    </location>
</feature>
<proteinExistence type="inferred from homology"/>
<evidence type="ECO:0000313" key="13">
    <source>
        <dbReference type="EMBL" id="CAL1356960.1"/>
    </source>
</evidence>